<dbReference type="Ensembl" id="ENSMCST00000015662.1">
    <property type="protein sequence ID" value="ENSMCSP00000015270.1"/>
    <property type="gene ID" value="ENSMCSG00000010754.1"/>
</dbReference>
<protein>
    <submittedName>
        <fullName evidence="2">Uncharacterized protein</fullName>
    </submittedName>
</protein>
<sequence length="245" mass="26299">MGLTQRSLVSHSLVKPQGLPRGHPQPGFCTACTTVAPSAPPRLGLWWMAVGAFWEQGSAATPHHVFSAQVLEAVRAVPRSASSTSLSLPPQTPKSLQALSSAVCGPTVLLNSDFSACTYSTHHLDTNPQQGEQPDNLLESSLLSSQMTPSPERDRLASSRARITVQDKLTASQCGYQCTSCCHVSPTLWLIQPELLGEQELKAQEAAAPRVSVQPRRVSVQPQQPSGCRGRALLHHSCQQQNGLV</sequence>
<reference evidence="2" key="1">
    <citation type="submission" date="2025-08" db="UniProtKB">
        <authorList>
            <consortium name="Ensembl"/>
        </authorList>
    </citation>
    <scope>IDENTIFICATION</scope>
</reference>
<dbReference type="OrthoDB" id="8898641at2759"/>
<accession>A0A8C5X6X0</accession>
<evidence type="ECO:0000313" key="3">
    <source>
        <dbReference type="Proteomes" id="UP000694560"/>
    </source>
</evidence>
<name>A0A8C5X6X0_9PASS</name>
<dbReference type="Proteomes" id="UP000694560">
    <property type="component" value="Unplaced"/>
</dbReference>
<proteinExistence type="predicted"/>
<feature type="region of interest" description="Disordered" evidence="1">
    <location>
        <begin position="1"/>
        <end position="20"/>
    </location>
</feature>
<keyword evidence="3" id="KW-1185">Reference proteome</keyword>
<dbReference type="AlphaFoldDB" id="A0A8C5X6X0"/>
<organism evidence="2 3">
    <name type="scientific">Malurus cyaneus samueli</name>
    <dbReference type="NCBI Taxonomy" id="2593467"/>
    <lineage>
        <taxon>Eukaryota</taxon>
        <taxon>Metazoa</taxon>
        <taxon>Chordata</taxon>
        <taxon>Craniata</taxon>
        <taxon>Vertebrata</taxon>
        <taxon>Euteleostomi</taxon>
        <taxon>Archelosauria</taxon>
        <taxon>Archosauria</taxon>
        <taxon>Dinosauria</taxon>
        <taxon>Saurischia</taxon>
        <taxon>Theropoda</taxon>
        <taxon>Coelurosauria</taxon>
        <taxon>Aves</taxon>
        <taxon>Neognathae</taxon>
        <taxon>Neoaves</taxon>
        <taxon>Telluraves</taxon>
        <taxon>Australaves</taxon>
        <taxon>Passeriformes</taxon>
        <taxon>Meliphagoidea</taxon>
        <taxon>Maluridae</taxon>
        <taxon>Malurus</taxon>
    </lineage>
</organism>
<evidence type="ECO:0000313" key="2">
    <source>
        <dbReference type="Ensembl" id="ENSMCSP00000015270.1"/>
    </source>
</evidence>
<evidence type="ECO:0000256" key="1">
    <source>
        <dbReference type="SAM" id="MobiDB-lite"/>
    </source>
</evidence>
<feature type="compositionally biased region" description="Polar residues" evidence="1">
    <location>
        <begin position="1"/>
        <end position="10"/>
    </location>
</feature>
<reference evidence="2" key="2">
    <citation type="submission" date="2025-09" db="UniProtKB">
        <authorList>
            <consortium name="Ensembl"/>
        </authorList>
    </citation>
    <scope>IDENTIFICATION</scope>
</reference>